<dbReference type="Proteomes" id="UP000576969">
    <property type="component" value="Unassembled WGS sequence"/>
</dbReference>
<dbReference type="GO" id="GO:0003676">
    <property type="term" value="F:nucleic acid binding"/>
    <property type="evidence" value="ECO:0007669"/>
    <property type="project" value="InterPro"/>
</dbReference>
<dbReference type="EMBL" id="JACCBV010000001">
    <property type="protein sequence ID" value="NYE19957.1"/>
    <property type="molecule type" value="Genomic_DNA"/>
</dbReference>
<gene>
    <name evidence="2" type="ORF">BJ991_001985</name>
</gene>
<dbReference type="SMART" id="SM00507">
    <property type="entry name" value="HNHc"/>
    <property type="match status" value="1"/>
</dbReference>
<accession>A0A7Y9KHX4</accession>
<dbReference type="AlphaFoldDB" id="A0A7Y9KHX4"/>
<protein>
    <recommendedName>
        <fullName evidence="1">HNH nuclease domain-containing protein</fullName>
    </recommendedName>
</protein>
<dbReference type="GO" id="GO:0004519">
    <property type="term" value="F:endonuclease activity"/>
    <property type="evidence" value="ECO:0007669"/>
    <property type="project" value="InterPro"/>
</dbReference>
<proteinExistence type="predicted"/>
<comment type="caution">
    <text evidence="2">The sequence shown here is derived from an EMBL/GenBank/DDBJ whole genome shotgun (WGS) entry which is preliminary data.</text>
</comment>
<dbReference type="InterPro" id="IPR002711">
    <property type="entry name" value="HNH"/>
</dbReference>
<dbReference type="GO" id="GO:0008270">
    <property type="term" value="F:zinc ion binding"/>
    <property type="evidence" value="ECO:0007669"/>
    <property type="project" value="InterPro"/>
</dbReference>
<reference evidence="2 3" key="1">
    <citation type="submission" date="2020-07" db="EMBL/GenBank/DDBJ databases">
        <title>Sequencing the genomes of 1000 actinobacteria strains.</title>
        <authorList>
            <person name="Klenk H.-P."/>
        </authorList>
    </citation>
    <scope>NUCLEOTIDE SEQUENCE [LARGE SCALE GENOMIC DNA]</scope>
    <source>
        <strain evidence="2 3">DSM 24662</strain>
    </source>
</reference>
<evidence type="ECO:0000313" key="2">
    <source>
        <dbReference type="EMBL" id="NYE19957.1"/>
    </source>
</evidence>
<sequence>MNESHFVDDDPWFIDERDLHDPDVDAFFADRDGVVSGPVDDAVVAAMNDLEMVTVRQRMLIAEQYRAINSILCDAEADPESWVGPDPTIDPDWTDPRERSAAAVRRERREFAVRAAAADIAVRLRMSESVVRTRAERAAILKDRMPRLWASFLGGAVCEQNAVVASQLASSLPDDGEAWDAFDQRVWEFAGRLTPPKFRVRARVARERVHPESTPEVCRTAGVAVTIPVLTLLGESDEPAILHEYGPIDRDTARRLAGDASSWVRMLTHPVTGTVLDVDRRTYRVPADLRRWLGVAHPTCVFPGCSRPARDCDVDHRVDWQHGGTTSAENLAPECESHHRLKHGSLWKLERDPDAGAMRWVSPSGHEADADPPPF</sequence>
<organism evidence="2 3">
    <name type="scientific">Microbacterium immunditiarum</name>
    <dbReference type="NCBI Taxonomy" id="337480"/>
    <lineage>
        <taxon>Bacteria</taxon>
        <taxon>Bacillati</taxon>
        <taxon>Actinomycetota</taxon>
        <taxon>Actinomycetes</taxon>
        <taxon>Micrococcales</taxon>
        <taxon>Microbacteriaceae</taxon>
        <taxon>Microbacterium</taxon>
    </lineage>
</organism>
<dbReference type="Pfam" id="PF01844">
    <property type="entry name" value="HNH"/>
    <property type="match status" value="1"/>
</dbReference>
<dbReference type="RefSeq" id="WP_179489612.1">
    <property type="nucleotide sequence ID" value="NZ_JACCBV010000001.1"/>
</dbReference>
<evidence type="ECO:0000313" key="3">
    <source>
        <dbReference type="Proteomes" id="UP000576969"/>
    </source>
</evidence>
<dbReference type="InterPro" id="IPR003615">
    <property type="entry name" value="HNH_nuc"/>
</dbReference>
<dbReference type="CDD" id="cd00085">
    <property type="entry name" value="HNHc"/>
    <property type="match status" value="1"/>
</dbReference>
<dbReference type="Gene3D" id="1.10.30.50">
    <property type="match status" value="1"/>
</dbReference>
<name>A0A7Y9KHX4_9MICO</name>
<evidence type="ECO:0000259" key="1">
    <source>
        <dbReference type="SMART" id="SM00507"/>
    </source>
</evidence>
<keyword evidence="3" id="KW-1185">Reference proteome</keyword>
<feature type="domain" description="HNH nuclease" evidence="1">
    <location>
        <begin position="288"/>
        <end position="340"/>
    </location>
</feature>